<gene>
    <name evidence="1" type="ORF">SACU0126_LOCUS3297</name>
</gene>
<dbReference type="AlphaFoldDB" id="A0A7S3RHL3"/>
<protein>
    <submittedName>
        <fullName evidence="1">Uncharacterized protein</fullName>
    </submittedName>
</protein>
<evidence type="ECO:0000313" key="1">
    <source>
        <dbReference type="EMBL" id="CAE0524638.1"/>
    </source>
</evidence>
<name>A0A7S3RHL3_9SPIT</name>
<dbReference type="InterPro" id="IPR038781">
    <property type="entry name" value="C365.16-ike"/>
</dbReference>
<dbReference type="EMBL" id="HBIQ01010036">
    <property type="protein sequence ID" value="CAE0524638.1"/>
    <property type="molecule type" value="Transcribed_RNA"/>
</dbReference>
<sequence>MGGKTAPRRSAAEAAAIPIGTDLAVGFGAGFTAAFCAAPFIMTVDKAVTQASAGTTSLWAALGMGLKEIVLRPHHLVRNPALLLVSSVYGLTYATANSIDTICERMLNPKAPSSATIQGGAKLFGTTAVNMGAGITKDALFARWFGAGDSATRTMPRATFGLFAVRDTLTIAAAFTVPPLVASALVSSGKMDEKRAADAAQLISPMGMQLICTPIHLMALEMFNKPDSSTGEKVRSAARMFPQSTIARMGRFCAAYGIGGLLNTALLFRGRDAVKQLYCGDAIVAAETDAPPPLAAGFPASSHVIVAAVQSADGATPKAAVGAPQPSPCGDLQEVTHAMTVVADALARAGAASQHHARTDEAVVDPSDDDCALLHGGHAHPSRSLAEMDERCAAAAVPSPSAGAA</sequence>
<dbReference type="PANTHER" id="PTHR37845:SF1">
    <property type="entry name" value="SEQUENCE ORPHAN"/>
    <property type="match status" value="1"/>
</dbReference>
<organism evidence="1">
    <name type="scientific">Strombidinopsis acuminata</name>
    <dbReference type="NCBI Taxonomy" id="141414"/>
    <lineage>
        <taxon>Eukaryota</taxon>
        <taxon>Sar</taxon>
        <taxon>Alveolata</taxon>
        <taxon>Ciliophora</taxon>
        <taxon>Intramacronucleata</taxon>
        <taxon>Spirotrichea</taxon>
        <taxon>Choreotrichia</taxon>
        <taxon>Choreotrichida</taxon>
        <taxon>Strombidinopsidae</taxon>
        <taxon>Strombidinopsis</taxon>
    </lineage>
</organism>
<dbReference type="PANTHER" id="PTHR37845">
    <property type="entry name" value="SEQUENCE ORPHAN"/>
    <property type="match status" value="1"/>
</dbReference>
<accession>A0A7S3RHL3</accession>
<dbReference type="GO" id="GO:0005739">
    <property type="term" value="C:mitochondrion"/>
    <property type="evidence" value="ECO:0007669"/>
    <property type="project" value="TreeGrafter"/>
</dbReference>
<reference evidence="1" key="1">
    <citation type="submission" date="2021-01" db="EMBL/GenBank/DDBJ databases">
        <authorList>
            <person name="Corre E."/>
            <person name="Pelletier E."/>
            <person name="Niang G."/>
            <person name="Scheremetjew M."/>
            <person name="Finn R."/>
            <person name="Kale V."/>
            <person name="Holt S."/>
            <person name="Cochrane G."/>
            <person name="Meng A."/>
            <person name="Brown T."/>
            <person name="Cohen L."/>
        </authorList>
    </citation>
    <scope>NUCLEOTIDE SEQUENCE</scope>
    <source>
        <strain evidence="1">SPMC142</strain>
    </source>
</reference>
<proteinExistence type="predicted"/>